<dbReference type="SMART" id="SM00034">
    <property type="entry name" value="CLECT"/>
    <property type="match status" value="2"/>
</dbReference>
<reference evidence="4" key="1">
    <citation type="submission" date="2022-11" db="UniProtKB">
        <authorList>
            <consortium name="WormBaseParasite"/>
        </authorList>
    </citation>
    <scope>IDENTIFICATION</scope>
</reference>
<accession>A0A914Y8N1</accession>
<dbReference type="WBParaSite" id="PSU_v2.g15111.t1">
    <property type="protein sequence ID" value="PSU_v2.g15111.t1"/>
    <property type="gene ID" value="PSU_v2.g15111"/>
</dbReference>
<dbReference type="Pfam" id="PF00059">
    <property type="entry name" value="Lectin_C"/>
    <property type="match status" value="2"/>
</dbReference>
<protein>
    <submittedName>
        <fullName evidence="4">C-type lectin domain-containing protein</fullName>
    </submittedName>
</protein>
<evidence type="ECO:0000313" key="4">
    <source>
        <dbReference type="WBParaSite" id="PSU_v2.g15111.t1"/>
    </source>
</evidence>
<organism evidence="3 4">
    <name type="scientific">Panagrolaimus superbus</name>
    <dbReference type="NCBI Taxonomy" id="310955"/>
    <lineage>
        <taxon>Eukaryota</taxon>
        <taxon>Metazoa</taxon>
        <taxon>Ecdysozoa</taxon>
        <taxon>Nematoda</taxon>
        <taxon>Chromadorea</taxon>
        <taxon>Rhabditida</taxon>
        <taxon>Tylenchina</taxon>
        <taxon>Panagrolaimomorpha</taxon>
        <taxon>Panagrolaimoidea</taxon>
        <taxon>Panagrolaimidae</taxon>
        <taxon>Panagrolaimus</taxon>
    </lineage>
</organism>
<dbReference type="InterPro" id="IPR050111">
    <property type="entry name" value="C-type_lectin/snaclec_domain"/>
</dbReference>
<dbReference type="PANTHER" id="PTHR22803">
    <property type="entry name" value="MANNOSE, PHOSPHOLIPASE, LECTIN RECEPTOR RELATED"/>
    <property type="match status" value="1"/>
</dbReference>
<keyword evidence="3" id="KW-1185">Reference proteome</keyword>
<evidence type="ECO:0000259" key="2">
    <source>
        <dbReference type="PROSITE" id="PS50041"/>
    </source>
</evidence>
<keyword evidence="1" id="KW-0732">Signal</keyword>
<dbReference type="Proteomes" id="UP000887577">
    <property type="component" value="Unplaced"/>
</dbReference>
<name>A0A914Y8N1_9BILA</name>
<sequence>MTYILSIKALLIIIFVATVSSSDGVDCGGQGWSYYPQTGFCYGANIALQRASFTNAENYCKINGAHLATITSADEYRHIISYVFTAWDNVYGNWIGYYTEVGTNFDQKNWRSVDGTPVEFESFGKWCNEYRWGAHSPRVGGKRCLGIGYDQTKICYYDIDCNGGYGGTLKIICKRPPKIAPKSNPLPAITYAKYDCGGDGWSYFPPTGFCYGANIGMQRNTFTNAEKYCKDSGGHLATITSAEEYNHILSYVFLGWDNIYGNWIGYYTESGTNFDDKKYISVDGTPVEITKFGKWCNEFRWGGHAPRVAGKRCLGLGYDQTKICYYDVDCNAGGTAASMKIICKRPPTVCSEEEAPKEDKVLPTIVIENKTEIRATTTTSIPRLSCLI</sequence>
<proteinExistence type="predicted"/>
<dbReference type="SUPFAM" id="SSF56436">
    <property type="entry name" value="C-type lectin-like"/>
    <property type="match status" value="2"/>
</dbReference>
<dbReference type="AlphaFoldDB" id="A0A914Y8N1"/>
<dbReference type="InterPro" id="IPR016187">
    <property type="entry name" value="CTDL_fold"/>
</dbReference>
<feature type="domain" description="C-type lectin" evidence="2">
    <location>
        <begin position="206"/>
        <end position="331"/>
    </location>
</feature>
<dbReference type="CDD" id="cd00037">
    <property type="entry name" value="CLECT"/>
    <property type="match status" value="2"/>
</dbReference>
<feature type="chain" id="PRO_5036849186" evidence="1">
    <location>
        <begin position="22"/>
        <end position="388"/>
    </location>
</feature>
<dbReference type="PROSITE" id="PS50041">
    <property type="entry name" value="C_TYPE_LECTIN_2"/>
    <property type="match status" value="2"/>
</dbReference>
<feature type="domain" description="C-type lectin" evidence="2">
    <location>
        <begin position="37"/>
        <end position="162"/>
    </location>
</feature>
<dbReference type="InterPro" id="IPR016186">
    <property type="entry name" value="C-type_lectin-like/link_sf"/>
</dbReference>
<dbReference type="Gene3D" id="3.10.100.10">
    <property type="entry name" value="Mannose-Binding Protein A, subunit A"/>
    <property type="match status" value="2"/>
</dbReference>
<evidence type="ECO:0000313" key="3">
    <source>
        <dbReference type="Proteomes" id="UP000887577"/>
    </source>
</evidence>
<feature type="signal peptide" evidence="1">
    <location>
        <begin position="1"/>
        <end position="21"/>
    </location>
</feature>
<dbReference type="InterPro" id="IPR001304">
    <property type="entry name" value="C-type_lectin-like"/>
</dbReference>
<evidence type="ECO:0000256" key="1">
    <source>
        <dbReference type="SAM" id="SignalP"/>
    </source>
</evidence>